<evidence type="ECO:0000256" key="2">
    <source>
        <dbReference type="SAM" id="Phobius"/>
    </source>
</evidence>
<keyword evidence="4" id="KW-1185">Reference proteome</keyword>
<protein>
    <submittedName>
        <fullName evidence="3">Membrane protein</fullName>
    </submittedName>
</protein>
<accession>A0ABQ3X1T2</accession>
<keyword evidence="2" id="KW-1133">Transmembrane helix</keyword>
<dbReference type="InterPro" id="IPR013901">
    <property type="entry name" value="Anthrone_oxy"/>
</dbReference>
<feature type="transmembrane region" description="Helical" evidence="2">
    <location>
        <begin position="32"/>
        <end position="59"/>
    </location>
</feature>
<comment type="caution">
    <text evidence="3">The sequence shown here is derived from an EMBL/GenBank/DDBJ whole genome shotgun (WGS) entry which is preliminary data.</text>
</comment>
<dbReference type="Proteomes" id="UP000612282">
    <property type="component" value="Unassembled WGS sequence"/>
</dbReference>
<feature type="region of interest" description="Disordered" evidence="1">
    <location>
        <begin position="1"/>
        <end position="24"/>
    </location>
</feature>
<proteinExistence type="predicted"/>
<dbReference type="EMBL" id="BOMG01000019">
    <property type="protein sequence ID" value="GID52483.1"/>
    <property type="molecule type" value="Genomic_DNA"/>
</dbReference>
<dbReference type="Pfam" id="PF08592">
    <property type="entry name" value="Anthrone_oxy"/>
    <property type="match status" value="1"/>
</dbReference>
<gene>
    <name evidence="3" type="ORF">Aco03nite_008870</name>
</gene>
<sequence length="194" mass="20595">MSSNPPYAVPYPAVPRQARPGPRGTRRVTATLIASTVCMGLMAGIFFAFTVSVMPGLAVSDDLTFVTAMQHINDKIENGLFGLVFVGAFAFPVAAAVQLFRRGRWAAAIWTAAAAFAYLLVLGLTMAVEIPLNETLAAAGDPSRISDLARVRGDFEHTWVPVNDLRTFFNLAGLALLAPALYLHGKASAASSRG</sequence>
<feature type="transmembrane region" description="Helical" evidence="2">
    <location>
        <begin position="79"/>
        <end position="100"/>
    </location>
</feature>
<evidence type="ECO:0000313" key="4">
    <source>
        <dbReference type="Proteomes" id="UP000612282"/>
    </source>
</evidence>
<feature type="transmembrane region" description="Helical" evidence="2">
    <location>
        <begin position="165"/>
        <end position="183"/>
    </location>
</feature>
<dbReference type="RefSeq" id="WP_203793291.1">
    <property type="nucleotide sequence ID" value="NZ_BAAAQE010000097.1"/>
</dbReference>
<reference evidence="3 4" key="1">
    <citation type="submission" date="2021-01" db="EMBL/GenBank/DDBJ databases">
        <title>Whole genome shotgun sequence of Actinoplanes couchii NBRC 106145.</title>
        <authorList>
            <person name="Komaki H."/>
            <person name="Tamura T."/>
        </authorList>
    </citation>
    <scope>NUCLEOTIDE SEQUENCE [LARGE SCALE GENOMIC DNA]</scope>
    <source>
        <strain evidence="3 4">NBRC 106145</strain>
    </source>
</reference>
<organism evidence="3 4">
    <name type="scientific">Actinoplanes couchii</name>
    <dbReference type="NCBI Taxonomy" id="403638"/>
    <lineage>
        <taxon>Bacteria</taxon>
        <taxon>Bacillati</taxon>
        <taxon>Actinomycetota</taxon>
        <taxon>Actinomycetes</taxon>
        <taxon>Micromonosporales</taxon>
        <taxon>Micromonosporaceae</taxon>
        <taxon>Actinoplanes</taxon>
    </lineage>
</organism>
<keyword evidence="2" id="KW-0812">Transmembrane</keyword>
<name>A0ABQ3X1T2_9ACTN</name>
<evidence type="ECO:0000313" key="3">
    <source>
        <dbReference type="EMBL" id="GID52483.1"/>
    </source>
</evidence>
<keyword evidence="2" id="KW-0472">Membrane</keyword>
<evidence type="ECO:0000256" key="1">
    <source>
        <dbReference type="SAM" id="MobiDB-lite"/>
    </source>
</evidence>
<feature type="transmembrane region" description="Helical" evidence="2">
    <location>
        <begin position="107"/>
        <end position="128"/>
    </location>
</feature>